<dbReference type="RefSeq" id="WP_162406237.1">
    <property type="nucleotide sequence ID" value="NZ_CP041090.2"/>
</dbReference>
<reference evidence="1 2" key="2">
    <citation type="journal article" date="2020" name="Int. J. Syst. Evol. Microbiol.">
        <title>Description and complete genome sequences of Bradyrhizobium symbiodeficiens sp. nov., a non-symbiotic bacterium associated with legumes native to Canada.</title>
        <authorList>
            <person name="Bromfield E.S.P."/>
            <person name="Cloutier S."/>
            <person name="Nguyen H.D.T."/>
        </authorList>
    </citation>
    <scope>NUCLEOTIDE SEQUENCE [LARGE SCALE GENOMIC DNA]</scope>
    <source>
        <strain evidence="1 2">65S1MB</strain>
    </source>
</reference>
<gene>
    <name evidence="1" type="ORF">FJN17_34680</name>
</gene>
<keyword evidence="2" id="KW-1185">Reference proteome</keyword>
<dbReference type="Proteomes" id="UP000319298">
    <property type="component" value="Chromosome"/>
</dbReference>
<accession>A0ABZ2F0K9</accession>
<organism evidence="1 2">
    <name type="scientific">Bradyrhizobium symbiodeficiens</name>
    <dbReference type="NCBI Taxonomy" id="1404367"/>
    <lineage>
        <taxon>Bacteria</taxon>
        <taxon>Pseudomonadati</taxon>
        <taxon>Pseudomonadota</taxon>
        <taxon>Alphaproteobacteria</taxon>
        <taxon>Hyphomicrobiales</taxon>
        <taxon>Nitrobacteraceae</taxon>
        <taxon>Bradyrhizobium</taxon>
    </lineage>
</organism>
<name>A0ABZ2F0K9_9BRAD</name>
<evidence type="ECO:0000313" key="2">
    <source>
        <dbReference type="Proteomes" id="UP000319298"/>
    </source>
</evidence>
<sequence>MARMKRAIVVLGECGGHFARQRQSQASASSVSRNALVANSNALASRRQPDNGSSLSSFRDCWISKIEKVSSCCASICSALRAMGLAWFEYWHGRLGLNCGDPGGISILEARSSKQGSKFADLAKSLFRGPHDGLD</sequence>
<dbReference type="EMBL" id="CP041090">
    <property type="protein sequence ID" value="WWE88724.1"/>
    <property type="molecule type" value="Genomic_DNA"/>
</dbReference>
<protein>
    <submittedName>
        <fullName evidence="1">Uncharacterized protein</fullName>
    </submittedName>
</protein>
<evidence type="ECO:0000313" key="1">
    <source>
        <dbReference type="EMBL" id="WWE88724.1"/>
    </source>
</evidence>
<reference evidence="2" key="1">
    <citation type="submission" date="2019-06" db="EMBL/GenBank/DDBJ databases">
        <title>Whole-Genome Sequence of Bradyrhizobium sp. 3 Strain 65S1MB.</title>
        <authorList>
            <person name="Bromfield E.S.P."/>
            <person name="Cloutier S."/>
            <person name="Nguyen H.D.T."/>
        </authorList>
    </citation>
    <scope>NUCLEOTIDE SEQUENCE [LARGE SCALE GENOMIC DNA]</scope>
    <source>
        <strain evidence="2">65S1MB</strain>
    </source>
</reference>
<proteinExistence type="predicted"/>